<sequence>MPGWAGRCRHRDGGRAADRRAAWSIGVVRATEENRRMSVNRDRKTSLSAHGRSQVTWLFRDAPMQPNVLLQLPPTVVSLHRVRR</sequence>
<protein>
    <recommendedName>
        <fullName evidence="4">Type II restriction enzyme NaeI domain-containing protein</fullName>
    </recommendedName>
</protein>
<dbReference type="Gene3D" id="3.40.600.10">
    <property type="entry name" value="DNA mismatch repair MutH/Restriction endonuclease, type II"/>
    <property type="match status" value="1"/>
</dbReference>
<proteinExistence type="predicted"/>
<evidence type="ECO:0000256" key="1">
    <source>
        <dbReference type="ARBA" id="ARBA00022722"/>
    </source>
</evidence>
<dbReference type="RefSeq" id="WP_120203200.1">
    <property type="nucleotide sequence ID" value="NZ_CP032514.1"/>
</dbReference>
<dbReference type="InterPro" id="IPR011335">
    <property type="entry name" value="Restrct_endonuc-II-like"/>
</dbReference>
<keyword evidence="6" id="KW-1185">Reference proteome</keyword>
<dbReference type="InterPro" id="IPR015210">
    <property type="entry name" value="NaeI"/>
</dbReference>
<keyword evidence="2" id="KW-0255">Endonuclease</keyword>
<evidence type="ECO:0000313" key="5">
    <source>
        <dbReference type="EMBL" id="AYD88955.1"/>
    </source>
</evidence>
<keyword evidence="3" id="KW-0378">Hydrolase</keyword>
<gene>
    <name evidence="5" type="ORF">D5R93_00785</name>
</gene>
<organism evidence="5 6">
    <name type="scientific">Actinomyces lilanjuaniae</name>
    <dbReference type="NCBI Taxonomy" id="2321394"/>
    <lineage>
        <taxon>Bacteria</taxon>
        <taxon>Bacillati</taxon>
        <taxon>Actinomycetota</taxon>
        <taxon>Actinomycetes</taxon>
        <taxon>Actinomycetales</taxon>
        <taxon>Actinomycetaceae</taxon>
        <taxon>Actinomyces</taxon>
    </lineage>
</organism>
<evidence type="ECO:0000259" key="4">
    <source>
        <dbReference type="Pfam" id="PF09126"/>
    </source>
</evidence>
<dbReference type="Proteomes" id="UP000273001">
    <property type="component" value="Chromosome"/>
</dbReference>
<keyword evidence="1" id="KW-0540">Nuclease</keyword>
<dbReference type="SUPFAM" id="SSF52980">
    <property type="entry name" value="Restriction endonuclease-like"/>
    <property type="match status" value="1"/>
</dbReference>
<dbReference type="EMBL" id="CP032514">
    <property type="protein sequence ID" value="AYD88955.1"/>
    <property type="molecule type" value="Genomic_DNA"/>
</dbReference>
<evidence type="ECO:0000256" key="2">
    <source>
        <dbReference type="ARBA" id="ARBA00022759"/>
    </source>
</evidence>
<evidence type="ECO:0000313" key="6">
    <source>
        <dbReference type="Proteomes" id="UP000273001"/>
    </source>
</evidence>
<accession>A0ABN5PQL1</accession>
<evidence type="ECO:0000256" key="3">
    <source>
        <dbReference type="ARBA" id="ARBA00022801"/>
    </source>
</evidence>
<reference evidence="5 6" key="1">
    <citation type="submission" date="2018-09" db="EMBL/GenBank/DDBJ databases">
        <authorList>
            <person name="Li J."/>
        </authorList>
    </citation>
    <scope>NUCLEOTIDE SEQUENCE [LARGE SCALE GENOMIC DNA]</scope>
    <source>
        <strain evidence="5 6">2129</strain>
    </source>
</reference>
<name>A0ABN5PQL1_9ACTO</name>
<dbReference type="Pfam" id="PF09126">
    <property type="entry name" value="NaeI"/>
    <property type="match status" value="1"/>
</dbReference>
<feature type="domain" description="Type II restriction enzyme NaeI" evidence="4">
    <location>
        <begin position="16"/>
        <end position="77"/>
    </location>
</feature>
<dbReference type="InterPro" id="IPR037057">
    <property type="entry name" value="DNA_rep_MutH/T2_RE_sf"/>
</dbReference>